<keyword evidence="2" id="KW-0479">Metal-binding</keyword>
<dbReference type="InterPro" id="IPR039999">
    <property type="entry name" value="LYAR"/>
</dbReference>
<evidence type="ECO:0000256" key="2">
    <source>
        <dbReference type="ARBA" id="ARBA00022723"/>
    </source>
</evidence>
<dbReference type="OrthoDB" id="21474at2759"/>
<gene>
    <name evidence="11" type="ORF">HYPSUDRAFT_1014314</name>
</gene>
<evidence type="ECO:0000256" key="3">
    <source>
        <dbReference type="ARBA" id="ARBA00022737"/>
    </source>
</evidence>
<proteinExistence type="inferred from homology"/>
<dbReference type="EMBL" id="KN817602">
    <property type="protein sequence ID" value="KJA17538.1"/>
    <property type="molecule type" value="Genomic_DNA"/>
</dbReference>
<sequence>MVSFQCHACGDVVKKPKLDQHRMRCHSGYDCIDCSTTFNTPADYKGHTSCISEAEKYQKGLYKGPKTGEAKAQTTAAPKAAATKTAAPQLKEKKAEVVEPVVAARASNAQWKPAPQKEQWGVWGRGGGVRMTGANETPLGANNRPDPTPPPAVPVASPTPAKANGARKESKQKLMAAEVIALPNKKDKISTEKNVAGPSTEVIEVPKKDKKSKKTEQVVEEVSAQTEKVRKEKKDKRDKKEKQKEEVAESNEEVKTDKKVKKRKRVEEDDPMTGEAAVEAGEEKKKKKKKEKKDNSTTDAMDVETTPSNESLKKKEKKAKKEKTRSSSSS</sequence>
<reference evidence="12" key="1">
    <citation type="submission" date="2014-04" db="EMBL/GenBank/DDBJ databases">
        <title>Evolutionary Origins and Diversification of the Mycorrhizal Mutualists.</title>
        <authorList>
            <consortium name="DOE Joint Genome Institute"/>
            <consortium name="Mycorrhizal Genomics Consortium"/>
            <person name="Kohler A."/>
            <person name="Kuo A."/>
            <person name="Nagy L.G."/>
            <person name="Floudas D."/>
            <person name="Copeland A."/>
            <person name="Barry K.W."/>
            <person name="Cichocki N."/>
            <person name="Veneault-Fourrey C."/>
            <person name="LaButti K."/>
            <person name="Lindquist E.A."/>
            <person name="Lipzen A."/>
            <person name="Lundell T."/>
            <person name="Morin E."/>
            <person name="Murat C."/>
            <person name="Riley R."/>
            <person name="Ohm R."/>
            <person name="Sun H."/>
            <person name="Tunlid A."/>
            <person name="Henrissat B."/>
            <person name="Grigoriev I.V."/>
            <person name="Hibbett D.S."/>
            <person name="Martin F."/>
        </authorList>
    </citation>
    <scope>NUCLEOTIDE SEQUENCE [LARGE SCALE GENOMIC DNA]</scope>
    <source>
        <strain evidence="12">FD-334 SS-4</strain>
    </source>
</reference>
<evidence type="ECO:0000313" key="12">
    <source>
        <dbReference type="Proteomes" id="UP000054270"/>
    </source>
</evidence>
<dbReference type="GO" id="GO:0006364">
    <property type="term" value="P:rRNA processing"/>
    <property type="evidence" value="ECO:0007669"/>
    <property type="project" value="TreeGrafter"/>
</dbReference>
<dbReference type="GO" id="GO:0005730">
    <property type="term" value="C:nucleolus"/>
    <property type="evidence" value="ECO:0007669"/>
    <property type="project" value="TreeGrafter"/>
</dbReference>
<feature type="domain" description="Zinc finger C2H2 LYAR-type" evidence="10">
    <location>
        <begin position="29"/>
        <end position="57"/>
    </location>
</feature>
<dbReference type="OMA" id="DTHPISE"/>
<comment type="subcellular location">
    <subcellularLocation>
        <location evidence="1">Nucleus</location>
    </subcellularLocation>
</comment>
<dbReference type="InterPro" id="IPR036236">
    <property type="entry name" value="Znf_C2H2_sf"/>
</dbReference>
<dbReference type="FunFam" id="3.30.1490.490:FF:000001">
    <property type="entry name" value="cell growth-regulating nucleolar protein-like"/>
    <property type="match status" value="1"/>
</dbReference>
<keyword evidence="3" id="KW-0677">Repeat</keyword>
<feature type="compositionally biased region" description="Low complexity" evidence="9">
    <location>
        <begin position="154"/>
        <end position="163"/>
    </location>
</feature>
<feature type="region of interest" description="Disordered" evidence="9">
    <location>
        <begin position="134"/>
        <end position="330"/>
    </location>
</feature>
<dbReference type="GO" id="GO:0008270">
    <property type="term" value="F:zinc ion binding"/>
    <property type="evidence" value="ECO:0007669"/>
    <property type="project" value="UniProtKB-KW"/>
</dbReference>
<dbReference type="SUPFAM" id="SSF57667">
    <property type="entry name" value="beta-beta-alpha zinc fingers"/>
    <property type="match status" value="2"/>
</dbReference>
<protein>
    <recommendedName>
        <fullName evidence="10">Zinc finger C2H2 LYAR-type domain-containing protein</fullName>
    </recommendedName>
</protein>
<evidence type="ECO:0000256" key="4">
    <source>
        <dbReference type="ARBA" id="ARBA00022771"/>
    </source>
</evidence>
<dbReference type="STRING" id="945553.A0A0D2M2Y5"/>
<dbReference type="PANTHER" id="PTHR13100">
    <property type="entry name" value="CELL GROWTH-REGULATING NUCLEOLAR PROTEIN LYAR"/>
    <property type="match status" value="1"/>
</dbReference>
<accession>A0A0D2M2Y5</accession>
<evidence type="ECO:0000313" key="11">
    <source>
        <dbReference type="EMBL" id="KJA17538.1"/>
    </source>
</evidence>
<dbReference type="Gene3D" id="3.30.1490.490">
    <property type="match status" value="1"/>
</dbReference>
<dbReference type="GO" id="GO:0003677">
    <property type="term" value="F:DNA binding"/>
    <property type="evidence" value="ECO:0007669"/>
    <property type="project" value="InterPro"/>
</dbReference>
<evidence type="ECO:0000256" key="7">
    <source>
        <dbReference type="ARBA" id="ARBA00061084"/>
    </source>
</evidence>
<dbReference type="Proteomes" id="UP000054270">
    <property type="component" value="Unassembled WGS sequence"/>
</dbReference>
<dbReference type="PANTHER" id="PTHR13100:SF10">
    <property type="entry name" value="CELL GROWTH-REGULATING NUCLEOLAR PROTEIN"/>
    <property type="match status" value="1"/>
</dbReference>
<dbReference type="InterPro" id="IPR014898">
    <property type="entry name" value="Znf_C2H2_LYAR"/>
</dbReference>
<feature type="compositionally biased region" description="Basic residues" evidence="9">
    <location>
        <begin position="314"/>
        <end position="323"/>
    </location>
</feature>
<feature type="compositionally biased region" description="Basic and acidic residues" evidence="9">
    <location>
        <begin position="238"/>
        <end position="257"/>
    </location>
</feature>
<comment type="similarity">
    <text evidence="7">Belongs to the UPF0743 family.</text>
</comment>
<keyword evidence="4 8" id="KW-0863">Zinc-finger</keyword>
<evidence type="ECO:0000256" key="9">
    <source>
        <dbReference type="SAM" id="MobiDB-lite"/>
    </source>
</evidence>
<evidence type="ECO:0000259" key="10">
    <source>
        <dbReference type="Pfam" id="PF08790"/>
    </source>
</evidence>
<dbReference type="Pfam" id="PF08790">
    <property type="entry name" value="zf-LYAR"/>
    <property type="match status" value="1"/>
</dbReference>
<organism evidence="11 12">
    <name type="scientific">Hypholoma sublateritium (strain FD-334 SS-4)</name>
    <dbReference type="NCBI Taxonomy" id="945553"/>
    <lineage>
        <taxon>Eukaryota</taxon>
        <taxon>Fungi</taxon>
        <taxon>Dikarya</taxon>
        <taxon>Basidiomycota</taxon>
        <taxon>Agaricomycotina</taxon>
        <taxon>Agaricomycetes</taxon>
        <taxon>Agaricomycetidae</taxon>
        <taxon>Agaricales</taxon>
        <taxon>Agaricineae</taxon>
        <taxon>Strophariaceae</taxon>
        <taxon>Hypholoma</taxon>
    </lineage>
</organism>
<keyword evidence="5" id="KW-0862">Zinc</keyword>
<name>A0A0D2M2Y5_HYPSF</name>
<evidence type="ECO:0000256" key="5">
    <source>
        <dbReference type="ARBA" id="ARBA00022833"/>
    </source>
</evidence>
<keyword evidence="12" id="KW-1185">Reference proteome</keyword>
<dbReference type="GO" id="GO:0000122">
    <property type="term" value="P:negative regulation of transcription by RNA polymerase II"/>
    <property type="evidence" value="ECO:0007669"/>
    <property type="project" value="TreeGrafter"/>
</dbReference>
<evidence type="ECO:0000256" key="6">
    <source>
        <dbReference type="ARBA" id="ARBA00023242"/>
    </source>
</evidence>
<keyword evidence="6" id="KW-0539">Nucleus</keyword>
<dbReference type="AlphaFoldDB" id="A0A0D2M2Y5"/>
<evidence type="ECO:0000256" key="8">
    <source>
        <dbReference type="PROSITE-ProRule" id="PRU01145"/>
    </source>
</evidence>
<dbReference type="PROSITE" id="PS51804">
    <property type="entry name" value="ZF_C2HC_LYAR"/>
    <property type="match status" value="1"/>
</dbReference>
<evidence type="ECO:0000256" key="1">
    <source>
        <dbReference type="ARBA" id="ARBA00004123"/>
    </source>
</evidence>